<accession>A0A0B4D8E7</accession>
<dbReference type="Proteomes" id="UP000031166">
    <property type="component" value="Unassembled WGS sequence"/>
</dbReference>
<name>A0A0B4D8E7_9CAUL</name>
<evidence type="ECO:0000313" key="2">
    <source>
        <dbReference type="Proteomes" id="UP000031166"/>
    </source>
</evidence>
<sequence>MEPFEEPLRCLAVSAVLDEAGEVDGIELEAFLNHVVGRHQWLSTTEWLFVEPPAEAEGHVTVPVVIPEGRAVQAILNDLTNEPQRIIFDLPTTPAETRKWRWVAFQSAPNNQGQGRFPWEAAHA</sequence>
<dbReference type="RefSeq" id="WP_039244358.1">
    <property type="nucleotide sequence ID" value="NZ_JWSY01000004.1"/>
</dbReference>
<comment type="caution">
    <text evidence="1">The sequence shown here is derived from an EMBL/GenBank/DDBJ whole genome shotgun (WGS) entry which is preliminary data.</text>
</comment>
<proteinExistence type="predicted"/>
<organism evidence="1 2">
    <name type="scientific">Brevundimonas nasdae</name>
    <dbReference type="NCBI Taxonomy" id="172043"/>
    <lineage>
        <taxon>Bacteria</taxon>
        <taxon>Pseudomonadati</taxon>
        <taxon>Pseudomonadota</taxon>
        <taxon>Alphaproteobacteria</taxon>
        <taxon>Caulobacterales</taxon>
        <taxon>Caulobacteraceae</taxon>
        <taxon>Brevundimonas</taxon>
    </lineage>
</organism>
<dbReference type="AlphaFoldDB" id="A0A0B4D8E7"/>
<reference evidence="1 2" key="1">
    <citation type="submission" date="2014-12" db="EMBL/GenBank/DDBJ databases">
        <title>Genome sequencing of Brevundimonas nasdae TPW30.</title>
        <authorList>
            <person name="Tan P.W."/>
            <person name="Chan K.-G."/>
        </authorList>
    </citation>
    <scope>NUCLEOTIDE SEQUENCE [LARGE SCALE GENOMIC DNA]</scope>
    <source>
        <strain evidence="1 2">TPW30</strain>
    </source>
</reference>
<gene>
    <name evidence="1" type="ORF">RM53_03640</name>
</gene>
<evidence type="ECO:0000313" key="1">
    <source>
        <dbReference type="EMBL" id="KIC60550.1"/>
    </source>
</evidence>
<dbReference type="EMBL" id="JWSY01000004">
    <property type="protein sequence ID" value="KIC60550.1"/>
    <property type="molecule type" value="Genomic_DNA"/>
</dbReference>
<protein>
    <submittedName>
        <fullName evidence="1">Uncharacterized protein</fullName>
    </submittedName>
</protein>